<evidence type="ECO:0000256" key="4">
    <source>
        <dbReference type="ARBA" id="ARBA00023163"/>
    </source>
</evidence>
<dbReference type="SUPFAM" id="SSF53850">
    <property type="entry name" value="Periplasmic binding protein-like II"/>
    <property type="match status" value="1"/>
</dbReference>
<evidence type="ECO:0000256" key="2">
    <source>
        <dbReference type="ARBA" id="ARBA00023015"/>
    </source>
</evidence>
<dbReference type="Proteomes" id="UP000198615">
    <property type="component" value="Unassembled WGS sequence"/>
</dbReference>
<dbReference type="OrthoDB" id="7333438at2"/>
<dbReference type="InterPro" id="IPR050176">
    <property type="entry name" value="LTTR"/>
</dbReference>
<keyword evidence="7" id="KW-1185">Reference proteome</keyword>
<dbReference type="SUPFAM" id="SSF46785">
    <property type="entry name" value="Winged helix' DNA-binding domain"/>
    <property type="match status" value="1"/>
</dbReference>
<dbReference type="PROSITE" id="PS50931">
    <property type="entry name" value="HTH_LYSR"/>
    <property type="match status" value="1"/>
</dbReference>
<keyword evidence="2" id="KW-0805">Transcription regulation</keyword>
<evidence type="ECO:0000256" key="3">
    <source>
        <dbReference type="ARBA" id="ARBA00023125"/>
    </source>
</evidence>
<dbReference type="InterPro" id="IPR005119">
    <property type="entry name" value="LysR_subst-bd"/>
</dbReference>
<dbReference type="AlphaFoldDB" id="A0A8G2BGU9"/>
<reference evidence="6 7" key="1">
    <citation type="submission" date="2016-10" db="EMBL/GenBank/DDBJ databases">
        <authorList>
            <person name="Varghese N."/>
            <person name="Submissions S."/>
        </authorList>
    </citation>
    <scope>NUCLEOTIDE SEQUENCE [LARGE SCALE GENOMIC DNA]</scope>
    <source>
        <strain evidence="6 7">DSM 18839</strain>
    </source>
</reference>
<gene>
    <name evidence="6" type="ORF">SAMN05660686_01840</name>
</gene>
<keyword evidence="3 6" id="KW-0238">DNA-binding</keyword>
<evidence type="ECO:0000313" key="6">
    <source>
        <dbReference type="EMBL" id="SDF62963.1"/>
    </source>
</evidence>
<name>A0A8G2BGU9_9PROT</name>
<dbReference type="InterPro" id="IPR036390">
    <property type="entry name" value="WH_DNA-bd_sf"/>
</dbReference>
<comment type="caution">
    <text evidence="6">The sequence shown here is derived from an EMBL/GenBank/DDBJ whole genome shotgun (WGS) entry which is preliminary data.</text>
</comment>
<dbReference type="Pfam" id="PF03466">
    <property type="entry name" value="LysR_substrate"/>
    <property type="match status" value="1"/>
</dbReference>
<dbReference type="Pfam" id="PF00126">
    <property type="entry name" value="HTH_1"/>
    <property type="match status" value="1"/>
</dbReference>
<accession>A0A8G2BGU9</accession>
<evidence type="ECO:0000313" key="7">
    <source>
        <dbReference type="Proteomes" id="UP000198615"/>
    </source>
</evidence>
<dbReference type="PRINTS" id="PR00039">
    <property type="entry name" value="HTHLYSR"/>
</dbReference>
<sequence length="310" mass="34447">MISDWDNLRVFLALAEEGSLTAAARKLKVSHPTVARRVKALEDELGSRLFERLPDRFVPTLAATHLLDEVRAMEQAAQALARRSAGLTDTHLGTVRISVDETMAEFISRHLMRLRENHRCIEFEIAVAHTSANLSRREADLLIRNTFPDSAHLVGRKLGRFAYAVYGVREFAAGSDGSPAALRALPWIGFDDDHVYMPGQQWQVDLLQGTAPEVRTNNGVVLYHAIHNGHGVGVLPCFLGDKDPALVRLTPILSEVVVDEWMLVHRDMRSLPRIRVVMDALVRLFQDTRAEMEGRVAVPTPVNDLAAVGS</sequence>
<dbReference type="EMBL" id="FNBW01000005">
    <property type="protein sequence ID" value="SDF62963.1"/>
    <property type="molecule type" value="Genomic_DNA"/>
</dbReference>
<evidence type="ECO:0000256" key="1">
    <source>
        <dbReference type="ARBA" id="ARBA00009437"/>
    </source>
</evidence>
<dbReference type="InterPro" id="IPR000847">
    <property type="entry name" value="LysR_HTH_N"/>
</dbReference>
<feature type="domain" description="HTH lysR-type" evidence="5">
    <location>
        <begin position="1"/>
        <end position="60"/>
    </location>
</feature>
<dbReference type="GO" id="GO:0003700">
    <property type="term" value="F:DNA-binding transcription factor activity"/>
    <property type="evidence" value="ECO:0007669"/>
    <property type="project" value="InterPro"/>
</dbReference>
<dbReference type="Gene3D" id="1.10.10.10">
    <property type="entry name" value="Winged helix-like DNA-binding domain superfamily/Winged helix DNA-binding domain"/>
    <property type="match status" value="1"/>
</dbReference>
<protein>
    <submittedName>
        <fullName evidence="6">DNA-binding transcriptional regulator, LysR family</fullName>
    </submittedName>
</protein>
<dbReference type="PANTHER" id="PTHR30579:SF3">
    <property type="entry name" value="TRANSCRIPTIONAL REGULATORY PROTEIN"/>
    <property type="match status" value="1"/>
</dbReference>
<proteinExistence type="inferred from homology"/>
<dbReference type="GO" id="GO:0003677">
    <property type="term" value="F:DNA binding"/>
    <property type="evidence" value="ECO:0007669"/>
    <property type="project" value="UniProtKB-KW"/>
</dbReference>
<dbReference type="InterPro" id="IPR036388">
    <property type="entry name" value="WH-like_DNA-bd_sf"/>
</dbReference>
<comment type="similarity">
    <text evidence="1">Belongs to the LysR transcriptional regulatory family.</text>
</comment>
<dbReference type="RefSeq" id="WP_093149786.1">
    <property type="nucleotide sequence ID" value="NZ_FNBW01000005.1"/>
</dbReference>
<organism evidence="6 7">
    <name type="scientific">Thalassobaculum litoreum DSM 18839</name>
    <dbReference type="NCBI Taxonomy" id="1123362"/>
    <lineage>
        <taxon>Bacteria</taxon>
        <taxon>Pseudomonadati</taxon>
        <taxon>Pseudomonadota</taxon>
        <taxon>Alphaproteobacteria</taxon>
        <taxon>Rhodospirillales</taxon>
        <taxon>Thalassobaculaceae</taxon>
        <taxon>Thalassobaculum</taxon>
    </lineage>
</organism>
<dbReference type="PANTHER" id="PTHR30579">
    <property type="entry name" value="TRANSCRIPTIONAL REGULATOR"/>
    <property type="match status" value="1"/>
</dbReference>
<evidence type="ECO:0000259" key="5">
    <source>
        <dbReference type="PROSITE" id="PS50931"/>
    </source>
</evidence>
<keyword evidence="4" id="KW-0804">Transcription</keyword>
<dbReference type="Gene3D" id="3.40.190.290">
    <property type="match status" value="1"/>
</dbReference>